<evidence type="ECO:0000256" key="5">
    <source>
        <dbReference type="ARBA" id="ARBA00022747"/>
    </source>
</evidence>
<evidence type="ECO:0000256" key="1">
    <source>
        <dbReference type="ARBA" id="ARBA00010203"/>
    </source>
</evidence>
<dbReference type="EMBL" id="FONY01000031">
    <property type="protein sequence ID" value="SFF40067.1"/>
    <property type="molecule type" value="Genomic_DNA"/>
</dbReference>
<dbReference type="Pfam" id="PF01555">
    <property type="entry name" value="N6_N4_Mtase"/>
    <property type="match status" value="1"/>
</dbReference>
<dbReference type="GO" id="GO:0009007">
    <property type="term" value="F:site-specific DNA-methyltransferase (adenine-specific) activity"/>
    <property type="evidence" value="ECO:0007669"/>
    <property type="project" value="TreeGrafter"/>
</dbReference>
<dbReference type="SUPFAM" id="SSF53335">
    <property type="entry name" value="S-adenosyl-L-methionine-dependent methyltransferases"/>
    <property type="match status" value="1"/>
</dbReference>
<keyword evidence="6" id="KW-0238">DNA-binding</keyword>
<dbReference type="EC" id="2.1.1.-" evidence="8"/>
<evidence type="ECO:0000259" key="9">
    <source>
        <dbReference type="Pfam" id="PF01555"/>
    </source>
</evidence>
<keyword evidence="3 10" id="KW-0808">Transferase</keyword>
<evidence type="ECO:0000256" key="7">
    <source>
        <dbReference type="ARBA" id="ARBA00049120"/>
    </source>
</evidence>
<dbReference type="GO" id="GO:0005737">
    <property type="term" value="C:cytoplasm"/>
    <property type="evidence" value="ECO:0007669"/>
    <property type="project" value="TreeGrafter"/>
</dbReference>
<keyword evidence="4" id="KW-0949">S-adenosyl-L-methionine</keyword>
<feature type="domain" description="DNA methylase N-4/N-6" evidence="9">
    <location>
        <begin position="57"/>
        <end position="292"/>
    </location>
</feature>
<evidence type="ECO:0000313" key="11">
    <source>
        <dbReference type="Proteomes" id="UP000199513"/>
    </source>
</evidence>
<evidence type="ECO:0000256" key="4">
    <source>
        <dbReference type="ARBA" id="ARBA00022691"/>
    </source>
</evidence>
<dbReference type="OrthoDB" id="1273118at2"/>
<evidence type="ECO:0000256" key="8">
    <source>
        <dbReference type="RuleBase" id="RU362026"/>
    </source>
</evidence>
<accession>A0A1I2IG75</accession>
<proteinExistence type="inferred from homology"/>
<organism evidence="10 11">
    <name type="scientific">Thermoflexibacter ruber</name>
    <dbReference type="NCBI Taxonomy" id="1003"/>
    <lineage>
        <taxon>Bacteria</taxon>
        <taxon>Pseudomonadati</taxon>
        <taxon>Bacteroidota</taxon>
        <taxon>Cytophagia</taxon>
        <taxon>Cytophagales</taxon>
        <taxon>Thermoflexibacteraceae</taxon>
        <taxon>Thermoflexibacter</taxon>
    </lineage>
</organism>
<gene>
    <name evidence="10" type="ORF">SAMN04488541_103113</name>
</gene>
<protein>
    <recommendedName>
        <fullName evidence="8">Methyltransferase</fullName>
        <ecNumber evidence="8">2.1.1.-</ecNumber>
    </recommendedName>
</protein>
<sequence length="341" mass="39895">MIRIQGITVYFNKCVILIIFFHYNSVFKIMNVIDEFLNQIICGDSLDLMKKLPDNSVNLVVTSPPYFNCRSYGNETIGREQDPLDYVKNLLEYTNEIKRILSKQGSFYLNIGDVYFGTKGFIRNKGRFARKTDRHYKEHKITKPNGVYLQYKQLLMLPERVAIGMQEQGWILRNKIIWEKPNPVPSYSPDRRYPVYEHIFHFVKSRRYFFNLDIAKQYNHHRDVIRCGIEPFGNHQATFPEKLIEPLILSTSNENDIVLDPFSGSGTTASVALKNKRNYIGFEINEDYCRSAIDRLEKISLEKSNNPSKQISLTNNPISNKIEQPVLFIFEENPITYDNHL</sequence>
<keyword evidence="5" id="KW-0680">Restriction system</keyword>
<dbReference type="InterPro" id="IPR029063">
    <property type="entry name" value="SAM-dependent_MTases_sf"/>
</dbReference>
<dbReference type="GO" id="GO:0032259">
    <property type="term" value="P:methylation"/>
    <property type="evidence" value="ECO:0007669"/>
    <property type="project" value="UniProtKB-KW"/>
</dbReference>
<dbReference type="PROSITE" id="PS00093">
    <property type="entry name" value="N4_MTASE"/>
    <property type="match status" value="1"/>
</dbReference>
<keyword evidence="2 10" id="KW-0489">Methyltransferase</keyword>
<dbReference type="GO" id="GO:0008170">
    <property type="term" value="F:N-methyltransferase activity"/>
    <property type="evidence" value="ECO:0007669"/>
    <property type="project" value="InterPro"/>
</dbReference>
<dbReference type="GO" id="GO:0015667">
    <property type="term" value="F:site-specific DNA-methyltransferase (cytosine-N4-specific) activity"/>
    <property type="evidence" value="ECO:0007669"/>
    <property type="project" value="UniProtKB-EC"/>
</dbReference>
<keyword evidence="11" id="KW-1185">Reference proteome</keyword>
<dbReference type="GO" id="GO:0009307">
    <property type="term" value="P:DNA restriction-modification system"/>
    <property type="evidence" value="ECO:0007669"/>
    <property type="project" value="UniProtKB-KW"/>
</dbReference>
<evidence type="ECO:0000313" key="10">
    <source>
        <dbReference type="EMBL" id="SFF40067.1"/>
    </source>
</evidence>
<evidence type="ECO:0000256" key="2">
    <source>
        <dbReference type="ARBA" id="ARBA00022603"/>
    </source>
</evidence>
<dbReference type="PRINTS" id="PR00508">
    <property type="entry name" value="S21N4MTFRASE"/>
</dbReference>
<name>A0A1I2IG75_9BACT</name>
<dbReference type="Gene3D" id="3.40.50.150">
    <property type="entry name" value="Vaccinia Virus protein VP39"/>
    <property type="match status" value="1"/>
</dbReference>
<dbReference type="InterPro" id="IPR001091">
    <property type="entry name" value="RM_Methyltransferase"/>
</dbReference>
<comment type="catalytic activity">
    <reaction evidence="7">
        <text>a 2'-deoxycytidine in DNA + S-adenosyl-L-methionine = an N(4)-methyl-2'-deoxycytidine in DNA + S-adenosyl-L-homocysteine + H(+)</text>
        <dbReference type="Rhea" id="RHEA:16857"/>
        <dbReference type="Rhea" id="RHEA-COMP:11369"/>
        <dbReference type="Rhea" id="RHEA-COMP:13674"/>
        <dbReference type="ChEBI" id="CHEBI:15378"/>
        <dbReference type="ChEBI" id="CHEBI:57856"/>
        <dbReference type="ChEBI" id="CHEBI:59789"/>
        <dbReference type="ChEBI" id="CHEBI:85452"/>
        <dbReference type="ChEBI" id="CHEBI:137933"/>
        <dbReference type="EC" id="2.1.1.113"/>
    </reaction>
</comment>
<dbReference type="Proteomes" id="UP000199513">
    <property type="component" value="Unassembled WGS sequence"/>
</dbReference>
<dbReference type="PANTHER" id="PTHR13370">
    <property type="entry name" value="RNA METHYLASE-RELATED"/>
    <property type="match status" value="1"/>
</dbReference>
<dbReference type="STRING" id="1003.SAMN04488541_103113"/>
<evidence type="ECO:0000256" key="6">
    <source>
        <dbReference type="ARBA" id="ARBA00023125"/>
    </source>
</evidence>
<dbReference type="InterPro" id="IPR017985">
    <property type="entry name" value="MeTrfase_CN4_CS"/>
</dbReference>
<reference evidence="10 11" key="1">
    <citation type="submission" date="2016-10" db="EMBL/GenBank/DDBJ databases">
        <authorList>
            <person name="de Groot N.N."/>
        </authorList>
    </citation>
    <scope>NUCLEOTIDE SEQUENCE [LARGE SCALE GENOMIC DNA]</scope>
    <source>
        <strain>GEY</strain>
        <strain evidence="11">DSM 9560</strain>
    </source>
</reference>
<comment type="similarity">
    <text evidence="1">Belongs to the N(4)/N(6)-methyltransferase family. N(4) subfamily.</text>
</comment>
<dbReference type="GO" id="GO:0003677">
    <property type="term" value="F:DNA binding"/>
    <property type="evidence" value="ECO:0007669"/>
    <property type="project" value="UniProtKB-KW"/>
</dbReference>
<dbReference type="AlphaFoldDB" id="A0A1I2IG75"/>
<evidence type="ECO:0000256" key="3">
    <source>
        <dbReference type="ARBA" id="ARBA00022679"/>
    </source>
</evidence>
<dbReference type="PANTHER" id="PTHR13370:SF3">
    <property type="entry name" value="TRNA (GUANINE(10)-N2)-METHYLTRANSFERASE HOMOLOG"/>
    <property type="match status" value="1"/>
</dbReference>
<dbReference type="InterPro" id="IPR002941">
    <property type="entry name" value="DNA_methylase_N4/N6"/>
</dbReference>